<dbReference type="EMBL" id="VIUW01000003">
    <property type="protein sequence ID" value="TWD14450.1"/>
    <property type="molecule type" value="Genomic_DNA"/>
</dbReference>
<comment type="caution">
    <text evidence="2">The sequence shown here is derived from an EMBL/GenBank/DDBJ whole genome shotgun (WGS) entry which is preliminary data.</text>
</comment>
<keyword evidence="3" id="KW-1185">Reference proteome</keyword>
<organism evidence="2 3">
    <name type="scientific">Marihabitans asiaticum</name>
    <dbReference type="NCBI Taxonomy" id="415218"/>
    <lineage>
        <taxon>Bacteria</taxon>
        <taxon>Bacillati</taxon>
        <taxon>Actinomycetota</taxon>
        <taxon>Actinomycetes</taxon>
        <taxon>Micrococcales</taxon>
        <taxon>Intrasporangiaceae</taxon>
        <taxon>Marihabitans</taxon>
    </lineage>
</organism>
<keyword evidence="1" id="KW-0472">Membrane</keyword>
<dbReference type="Proteomes" id="UP000315628">
    <property type="component" value="Unassembled WGS sequence"/>
</dbReference>
<keyword evidence="1" id="KW-0812">Transmembrane</keyword>
<evidence type="ECO:0000256" key="1">
    <source>
        <dbReference type="SAM" id="Phobius"/>
    </source>
</evidence>
<sequence>MLVPLTTIVVIASVVLAVVAGVYALRARLIDDLLLLVAALVEVLLLVLAVVAAVQAPSVRTPGEGATMAAYALTLPLVPPALAFLAIKEKTRWAMAVLLAGALVVAVMAYRVQQIWVVHA</sequence>
<feature type="transmembrane region" description="Helical" evidence="1">
    <location>
        <begin position="68"/>
        <end position="86"/>
    </location>
</feature>
<evidence type="ECO:0000313" key="3">
    <source>
        <dbReference type="Proteomes" id="UP000315628"/>
    </source>
</evidence>
<proteinExistence type="predicted"/>
<feature type="transmembrane region" description="Helical" evidence="1">
    <location>
        <begin position="33"/>
        <end position="56"/>
    </location>
</feature>
<dbReference type="RefSeq" id="WP_144857319.1">
    <property type="nucleotide sequence ID" value="NZ_BAAAYT010000005.1"/>
</dbReference>
<feature type="transmembrane region" description="Helical" evidence="1">
    <location>
        <begin position="6"/>
        <end position="26"/>
    </location>
</feature>
<name>A0A560WA75_9MICO</name>
<dbReference type="AlphaFoldDB" id="A0A560WA75"/>
<reference evidence="2 3" key="1">
    <citation type="submission" date="2019-06" db="EMBL/GenBank/DDBJ databases">
        <title>Sequencing the genomes of 1000 actinobacteria strains.</title>
        <authorList>
            <person name="Klenk H.-P."/>
        </authorList>
    </citation>
    <scope>NUCLEOTIDE SEQUENCE [LARGE SCALE GENOMIC DNA]</scope>
    <source>
        <strain evidence="2 3">DSM 18935</strain>
    </source>
</reference>
<evidence type="ECO:0000313" key="2">
    <source>
        <dbReference type="EMBL" id="TWD14450.1"/>
    </source>
</evidence>
<evidence type="ECO:0008006" key="4">
    <source>
        <dbReference type="Google" id="ProtNLM"/>
    </source>
</evidence>
<protein>
    <recommendedName>
        <fullName evidence="4">Integral membrane protein</fullName>
    </recommendedName>
</protein>
<keyword evidence="1" id="KW-1133">Transmembrane helix</keyword>
<feature type="transmembrane region" description="Helical" evidence="1">
    <location>
        <begin position="93"/>
        <end position="112"/>
    </location>
</feature>
<gene>
    <name evidence="2" type="ORF">FB557_1860</name>
</gene>
<accession>A0A560WA75</accession>